<organism evidence="6 7">
    <name type="scientific">Leucobacter komagatae</name>
    <dbReference type="NCBI Taxonomy" id="55969"/>
    <lineage>
        <taxon>Bacteria</taxon>
        <taxon>Bacillati</taxon>
        <taxon>Actinomycetota</taxon>
        <taxon>Actinomycetes</taxon>
        <taxon>Micrococcales</taxon>
        <taxon>Microbacteriaceae</taxon>
        <taxon>Leucobacter</taxon>
    </lineage>
</organism>
<evidence type="ECO:0000256" key="2">
    <source>
        <dbReference type="ARBA" id="ARBA00023125"/>
    </source>
</evidence>
<dbReference type="GO" id="GO:0000976">
    <property type="term" value="F:transcription cis-regulatory region binding"/>
    <property type="evidence" value="ECO:0007669"/>
    <property type="project" value="TreeGrafter"/>
</dbReference>
<feature type="DNA-binding region" description="H-T-H motif" evidence="4">
    <location>
        <begin position="34"/>
        <end position="53"/>
    </location>
</feature>
<dbReference type="PANTHER" id="PTHR30055">
    <property type="entry name" value="HTH-TYPE TRANSCRIPTIONAL REGULATOR RUTR"/>
    <property type="match status" value="1"/>
</dbReference>
<dbReference type="PROSITE" id="PS50977">
    <property type="entry name" value="HTH_TETR_2"/>
    <property type="match status" value="1"/>
</dbReference>
<keyword evidence="1" id="KW-0805">Transcription regulation</keyword>
<keyword evidence="7" id="KW-1185">Reference proteome</keyword>
<evidence type="ECO:0000259" key="5">
    <source>
        <dbReference type="PROSITE" id="PS50977"/>
    </source>
</evidence>
<dbReference type="PANTHER" id="PTHR30055:SF234">
    <property type="entry name" value="HTH-TYPE TRANSCRIPTIONAL REGULATOR BETI"/>
    <property type="match status" value="1"/>
</dbReference>
<comment type="caution">
    <text evidence="6">The sequence shown here is derived from an EMBL/GenBank/DDBJ whole genome shotgun (WGS) entry which is preliminary data.</text>
</comment>
<feature type="domain" description="HTH tetR-type" evidence="5">
    <location>
        <begin position="13"/>
        <end position="71"/>
    </location>
</feature>
<dbReference type="InterPro" id="IPR009057">
    <property type="entry name" value="Homeodomain-like_sf"/>
</dbReference>
<evidence type="ECO:0000256" key="1">
    <source>
        <dbReference type="ARBA" id="ARBA00023015"/>
    </source>
</evidence>
<proteinExistence type="predicted"/>
<dbReference type="EMBL" id="JXSQ01000028">
    <property type="protein sequence ID" value="KIP51623.1"/>
    <property type="molecule type" value="Genomic_DNA"/>
</dbReference>
<evidence type="ECO:0000313" key="6">
    <source>
        <dbReference type="EMBL" id="KIP51623.1"/>
    </source>
</evidence>
<evidence type="ECO:0000256" key="4">
    <source>
        <dbReference type="PROSITE-ProRule" id="PRU00335"/>
    </source>
</evidence>
<name>A0A0D0IQ65_9MICO</name>
<dbReference type="Gene3D" id="1.10.357.10">
    <property type="entry name" value="Tetracycline Repressor, domain 2"/>
    <property type="match status" value="1"/>
</dbReference>
<dbReference type="SUPFAM" id="SSF46689">
    <property type="entry name" value="Homeodomain-like"/>
    <property type="match status" value="1"/>
</dbReference>
<reference evidence="6 7" key="1">
    <citation type="submission" date="2015-01" db="EMBL/GenBank/DDBJ databases">
        <title>Draft genome sequence of Leucobacter komagatae strain VKM ST2845.</title>
        <authorList>
            <person name="Karlyshev A.V."/>
            <person name="Kudryashova E.B."/>
        </authorList>
    </citation>
    <scope>NUCLEOTIDE SEQUENCE [LARGE SCALE GENOMIC DNA]</scope>
    <source>
        <strain evidence="6 7">VKM ST2845</strain>
    </source>
</reference>
<dbReference type="Pfam" id="PF00440">
    <property type="entry name" value="TetR_N"/>
    <property type="match status" value="1"/>
</dbReference>
<evidence type="ECO:0000256" key="3">
    <source>
        <dbReference type="ARBA" id="ARBA00023163"/>
    </source>
</evidence>
<dbReference type="AlphaFoldDB" id="A0A0D0IQ65"/>
<dbReference type="InterPro" id="IPR001647">
    <property type="entry name" value="HTH_TetR"/>
</dbReference>
<protein>
    <submittedName>
        <fullName evidence="6">Transcriptional regulator</fullName>
    </submittedName>
</protein>
<evidence type="ECO:0000313" key="7">
    <source>
        <dbReference type="Proteomes" id="UP000032120"/>
    </source>
</evidence>
<dbReference type="InterPro" id="IPR050109">
    <property type="entry name" value="HTH-type_TetR-like_transc_reg"/>
</dbReference>
<accession>A0A0D0IQ65</accession>
<gene>
    <name evidence="6" type="ORF">SD72_14290</name>
</gene>
<sequence>MGLVPEGRRRDATKNRETLLEAAQAAFAEHPNASLDSIAQAAGLSRRALYGHFPDRDGLLREVIDEGARQFSEIAGSAVSDDPRLALAQLAKGLWRAAAAVRASENIAMSERYSAETALALEPLRASLATLTRRGIASGAFRADMTEEVLALLVEGAARAALRDDRITSGDSAATGIKVVLSIVGLSWREQAELFEAHPELVEGGTPRKD</sequence>
<dbReference type="Proteomes" id="UP000032120">
    <property type="component" value="Unassembled WGS sequence"/>
</dbReference>
<keyword evidence="3" id="KW-0804">Transcription</keyword>
<keyword evidence="2 4" id="KW-0238">DNA-binding</keyword>
<dbReference type="GO" id="GO:0003700">
    <property type="term" value="F:DNA-binding transcription factor activity"/>
    <property type="evidence" value="ECO:0007669"/>
    <property type="project" value="TreeGrafter"/>
</dbReference>